<evidence type="ECO:0000313" key="9">
    <source>
        <dbReference type="WBParaSite" id="maker-unitig_31359-snap-gene-0.1-mRNA-1"/>
    </source>
</evidence>
<dbReference type="PROSITE" id="PS50267">
    <property type="entry name" value="NA_NEUROTRAN_SYMP_3"/>
    <property type="match status" value="1"/>
</dbReference>
<dbReference type="PANTHER" id="PTHR11616:SF241">
    <property type="entry name" value="SODIUM- AND CHLORIDE-DEPENDENT GLYCINE TRANSPORTER 2"/>
    <property type="match status" value="1"/>
</dbReference>
<dbReference type="GO" id="GO:0046872">
    <property type="term" value="F:metal ion binding"/>
    <property type="evidence" value="ECO:0007669"/>
    <property type="project" value="UniProtKB-KW"/>
</dbReference>
<feature type="transmembrane region" description="Helical" evidence="7">
    <location>
        <begin position="147"/>
        <end position="171"/>
    </location>
</feature>
<keyword evidence="5 7" id="KW-0472">Membrane</keyword>
<dbReference type="GO" id="GO:0005283">
    <property type="term" value="F:amino acid:sodium symporter activity"/>
    <property type="evidence" value="ECO:0007669"/>
    <property type="project" value="TreeGrafter"/>
</dbReference>
<dbReference type="WBParaSite" id="maker-unitig_31359-snap-gene-0.1-mRNA-1">
    <property type="protein sequence ID" value="maker-unitig_31359-snap-gene-0.1-mRNA-1"/>
    <property type="gene ID" value="maker-unitig_31359-snap-gene-0.1"/>
</dbReference>
<evidence type="ECO:0000256" key="7">
    <source>
        <dbReference type="SAM" id="Phobius"/>
    </source>
</evidence>
<evidence type="ECO:0000256" key="1">
    <source>
        <dbReference type="ARBA" id="ARBA00004141"/>
    </source>
</evidence>
<organism evidence="8 9">
    <name type="scientific">Macrostomum lignano</name>
    <dbReference type="NCBI Taxonomy" id="282301"/>
    <lineage>
        <taxon>Eukaryota</taxon>
        <taxon>Metazoa</taxon>
        <taxon>Spiralia</taxon>
        <taxon>Lophotrochozoa</taxon>
        <taxon>Platyhelminthes</taxon>
        <taxon>Rhabditophora</taxon>
        <taxon>Macrostomorpha</taxon>
        <taxon>Macrostomida</taxon>
        <taxon>Macrostomidae</taxon>
        <taxon>Macrostomum</taxon>
    </lineage>
</organism>
<reference evidence="9" key="1">
    <citation type="submission" date="2016-11" db="UniProtKB">
        <authorList>
            <consortium name="WormBaseParasite"/>
        </authorList>
    </citation>
    <scope>IDENTIFICATION</scope>
</reference>
<keyword evidence="6" id="KW-0915">Sodium</keyword>
<dbReference type="InterPro" id="IPR000175">
    <property type="entry name" value="Na/ntran_symport"/>
</dbReference>
<dbReference type="Pfam" id="PF00209">
    <property type="entry name" value="SNF"/>
    <property type="match status" value="2"/>
</dbReference>
<keyword evidence="3 7" id="KW-0812">Transmembrane</keyword>
<dbReference type="SUPFAM" id="SSF161070">
    <property type="entry name" value="SNF-like"/>
    <property type="match status" value="1"/>
</dbReference>
<keyword evidence="8" id="KW-1185">Reference proteome</keyword>
<dbReference type="Proteomes" id="UP000095280">
    <property type="component" value="Unplaced"/>
</dbReference>
<feature type="transmembrane region" description="Helical" evidence="7">
    <location>
        <begin position="48"/>
        <end position="69"/>
    </location>
</feature>
<keyword evidence="2" id="KW-0813">Transport</keyword>
<evidence type="ECO:0000256" key="5">
    <source>
        <dbReference type="ARBA" id="ARBA00023136"/>
    </source>
</evidence>
<dbReference type="GO" id="GO:0005886">
    <property type="term" value="C:plasma membrane"/>
    <property type="evidence" value="ECO:0007669"/>
    <property type="project" value="TreeGrafter"/>
</dbReference>
<evidence type="ECO:0000256" key="6">
    <source>
        <dbReference type="PIRSR" id="PIRSR600175-1"/>
    </source>
</evidence>
<dbReference type="InterPro" id="IPR037272">
    <property type="entry name" value="SNS_sf"/>
</dbReference>
<keyword evidence="4 7" id="KW-1133">Transmembrane helix</keyword>
<dbReference type="GO" id="GO:0089718">
    <property type="term" value="P:amino acid import across plasma membrane"/>
    <property type="evidence" value="ECO:0007669"/>
    <property type="project" value="TreeGrafter"/>
</dbReference>
<name>A0A1I8FEC9_9PLAT</name>
<accession>A0A1I8FEC9</accession>
<keyword evidence="6" id="KW-0479">Metal-binding</keyword>
<feature type="transmembrane region" description="Helical" evidence="7">
    <location>
        <begin position="246"/>
        <end position="265"/>
    </location>
</feature>
<feature type="binding site" evidence="6">
    <location>
        <position position="154"/>
    </location>
    <ligand>
        <name>Na(+)</name>
        <dbReference type="ChEBI" id="CHEBI:29101"/>
        <label>1</label>
    </ligand>
</feature>
<evidence type="ECO:0000256" key="4">
    <source>
        <dbReference type="ARBA" id="ARBA00022989"/>
    </source>
</evidence>
<comment type="subcellular location">
    <subcellularLocation>
        <location evidence="1">Membrane</location>
        <topology evidence="1">Multi-pass membrane protein</topology>
    </subcellularLocation>
</comment>
<dbReference type="PANTHER" id="PTHR11616">
    <property type="entry name" value="SODIUM/CHLORIDE DEPENDENT TRANSPORTER"/>
    <property type="match status" value="1"/>
</dbReference>
<evidence type="ECO:0000313" key="8">
    <source>
        <dbReference type="Proteomes" id="UP000095280"/>
    </source>
</evidence>
<proteinExistence type="predicted"/>
<evidence type="ECO:0000256" key="2">
    <source>
        <dbReference type="ARBA" id="ARBA00022448"/>
    </source>
</evidence>
<evidence type="ECO:0000256" key="3">
    <source>
        <dbReference type="ARBA" id="ARBA00022692"/>
    </source>
</evidence>
<sequence length="298" mass="32311">LKPTLNSNHFAVNSTDPETKCKTPSEEFYENHVLQLTSGIEHFGSVNWFVLLALFIAWVIVALVLLKGVQSLGKVSYFTAIFPYLMLTILLIRGATLPGAAEGVKFYLTPRVEPSGRLQSLDGGGHTDLLQLVLLQRRPHSHEFRDAVMVALINCGTSVFAGLVIFCNLGFMSHQKNVPVGEVAKGGPGLAFIVYPEALTPHAAVAAVVCAVLHHDGHARLRSQCSAPARRAQSQGPDRASKSHSILLRLGVCACLFALGIPMTFRRRQFAEDIKLMVGGNAEYLLAKPTGCFTPLVI</sequence>
<protein>
    <submittedName>
        <fullName evidence="9">SLC38A9</fullName>
    </submittedName>
</protein>
<feature type="transmembrane region" description="Helical" evidence="7">
    <location>
        <begin position="75"/>
        <end position="92"/>
    </location>
</feature>
<dbReference type="AlphaFoldDB" id="A0A1I8FEC9"/>